<name>A0A8S1QLK7_9CILI</name>
<comment type="caution">
    <text evidence="2">The sequence shown here is derived from an EMBL/GenBank/DDBJ whole genome shotgun (WGS) entry which is preliminary data.</text>
</comment>
<dbReference type="Proteomes" id="UP000692954">
    <property type="component" value="Unassembled WGS sequence"/>
</dbReference>
<dbReference type="EMBL" id="CAJJDN010000108">
    <property type="protein sequence ID" value="CAD8115527.1"/>
    <property type="molecule type" value="Genomic_DNA"/>
</dbReference>
<dbReference type="AlphaFoldDB" id="A0A8S1QLK7"/>
<evidence type="ECO:0000256" key="1">
    <source>
        <dbReference type="SAM" id="Coils"/>
    </source>
</evidence>
<evidence type="ECO:0000313" key="3">
    <source>
        <dbReference type="Proteomes" id="UP000692954"/>
    </source>
</evidence>
<reference evidence="2" key="1">
    <citation type="submission" date="2021-01" db="EMBL/GenBank/DDBJ databases">
        <authorList>
            <consortium name="Genoscope - CEA"/>
            <person name="William W."/>
        </authorList>
    </citation>
    <scope>NUCLEOTIDE SEQUENCE</scope>
</reference>
<evidence type="ECO:0000313" key="2">
    <source>
        <dbReference type="EMBL" id="CAD8115527.1"/>
    </source>
</evidence>
<accession>A0A8S1QLK7</accession>
<dbReference type="OrthoDB" id="301750at2759"/>
<keyword evidence="3" id="KW-1185">Reference proteome</keyword>
<proteinExistence type="predicted"/>
<gene>
    <name evidence="2" type="ORF">PSON_ATCC_30995.1.T1080164</name>
</gene>
<feature type="coiled-coil region" evidence="1">
    <location>
        <begin position="16"/>
        <end position="46"/>
    </location>
</feature>
<organism evidence="2 3">
    <name type="scientific">Paramecium sonneborni</name>
    <dbReference type="NCBI Taxonomy" id="65129"/>
    <lineage>
        <taxon>Eukaryota</taxon>
        <taxon>Sar</taxon>
        <taxon>Alveolata</taxon>
        <taxon>Ciliophora</taxon>
        <taxon>Intramacronucleata</taxon>
        <taxon>Oligohymenophorea</taxon>
        <taxon>Peniculida</taxon>
        <taxon>Parameciidae</taxon>
        <taxon>Paramecium</taxon>
    </lineage>
</organism>
<sequence>MQEESYHPFIQDDFRFSNLQQSQEVLSQQLDDKNNQENELNNNNNSRTLSIQTQKMSYNLEDLKYKNFPKLIANNLVKWIKKKKVSKIPDGIAKLIRQRQECSQPNFKIKDLQELCFDKPSQEIFQEFTSDELFLNLIHSNKITDPFSYIPGISNYYSASQEPVKMKSNYLTRNQYVDKKSDS</sequence>
<keyword evidence="1" id="KW-0175">Coiled coil</keyword>
<protein>
    <submittedName>
        <fullName evidence="2">Uncharacterized protein</fullName>
    </submittedName>
</protein>